<dbReference type="GO" id="GO:0046854">
    <property type="term" value="P:phosphatidylinositol phosphate biosynthetic process"/>
    <property type="evidence" value="ECO:0007669"/>
    <property type="project" value="TreeGrafter"/>
</dbReference>
<dbReference type="AlphaFoldDB" id="A0A6P7TDL3"/>
<keyword evidence="16" id="KW-1185">Reference proteome</keyword>
<keyword evidence="5" id="KW-1003">Cell membrane</keyword>
<dbReference type="GO" id="GO:0009968">
    <property type="term" value="P:negative regulation of signal transduction"/>
    <property type="evidence" value="ECO:0007669"/>
    <property type="project" value="UniProtKB-KW"/>
</dbReference>
<dbReference type="Pfam" id="PF07525">
    <property type="entry name" value="SOCS_box"/>
    <property type="match status" value="1"/>
</dbReference>
<dbReference type="InterPro" id="IPR000980">
    <property type="entry name" value="SH2"/>
</dbReference>
<dbReference type="Proteomes" id="UP000515154">
    <property type="component" value="Linkage group LG18"/>
</dbReference>
<proteinExistence type="predicted"/>
<dbReference type="CDD" id="cd03740">
    <property type="entry name" value="SOCS_SOCS6"/>
    <property type="match status" value="1"/>
</dbReference>
<keyword evidence="6" id="KW-0963">Cytoplasm</keyword>
<evidence type="ECO:0000256" key="3">
    <source>
        <dbReference type="ARBA" id="ARBA00004496"/>
    </source>
</evidence>
<dbReference type="SUPFAM" id="SSF158235">
    <property type="entry name" value="SOCS box-like"/>
    <property type="match status" value="1"/>
</dbReference>
<evidence type="ECO:0000256" key="7">
    <source>
        <dbReference type="ARBA" id="ARBA00022604"/>
    </source>
</evidence>
<evidence type="ECO:0000256" key="10">
    <source>
        <dbReference type="ARBA" id="ARBA00022999"/>
    </source>
</evidence>
<dbReference type="PANTHER" id="PTHR10155">
    <property type="entry name" value="PHOSPHATIDYLINOSITOL 3-KINASE REGULATORY SUBUNIT"/>
    <property type="match status" value="1"/>
</dbReference>
<evidence type="ECO:0000256" key="5">
    <source>
        <dbReference type="ARBA" id="ARBA00022475"/>
    </source>
</evidence>
<evidence type="ECO:0000256" key="1">
    <source>
        <dbReference type="ARBA" id="ARBA00004123"/>
    </source>
</evidence>
<dbReference type="GO" id="GO:0046935">
    <property type="term" value="F:1-phosphatidylinositol-3-kinase regulator activity"/>
    <property type="evidence" value="ECO:0007669"/>
    <property type="project" value="TreeGrafter"/>
</dbReference>
<gene>
    <name evidence="17" type="primary">LOC115221627</name>
</gene>
<dbReference type="PANTHER" id="PTHR10155:SF32">
    <property type="entry name" value="LP02169P"/>
    <property type="match status" value="1"/>
</dbReference>
<dbReference type="GO" id="GO:0040008">
    <property type="term" value="P:regulation of growth"/>
    <property type="evidence" value="ECO:0007669"/>
    <property type="project" value="InterPro"/>
</dbReference>
<evidence type="ECO:0000256" key="4">
    <source>
        <dbReference type="ARBA" id="ARBA00004906"/>
    </source>
</evidence>
<dbReference type="GO" id="GO:0035556">
    <property type="term" value="P:intracellular signal transduction"/>
    <property type="evidence" value="ECO:0007669"/>
    <property type="project" value="InterPro"/>
</dbReference>
<evidence type="ECO:0000256" key="14">
    <source>
        <dbReference type="ARBA" id="ARBA00062788"/>
    </source>
</evidence>
<comment type="pathway">
    <text evidence="4">Protein modification; protein ubiquitination.</text>
</comment>
<dbReference type="PROSITE" id="PS50225">
    <property type="entry name" value="SOCS"/>
    <property type="match status" value="1"/>
</dbReference>
<dbReference type="InterPro" id="IPR037345">
    <property type="entry name" value="SOCS6_SOCS"/>
</dbReference>
<dbReference type="RefSeq" id="XP_029647686.1">
    <property type="nucleotide sequence ID" value="XM_029791826.2"/>
</dbReference>
<dbReference type="SUPFAM" id="SSF55550">
    <property type="entry name" value="SH2 domain"/>
    <property type="match status" value="1"/>
</dbReference>
<evidence type="ECO:0000256" key="2">
    <source>
        <dbReference type="ARBA" id="ARBA00004413"/>
    </source>
</evidence>
<keyword evidence="10" id="KW-0727">SH2 domain</keyword>
<dbReference type="GO" id="GO:0005942">
    <property type="term" value="C:phosphatidylinositol 3-kinase complex"/>
    <property type="evidence" value="ECO:0007669"/>
    <property type="project" value="TreeGrafter"/>
</dbReference>
<evidence type="ECO:0000313" key="16">
    <source>
        <dbReference type="Proteomes" id="UP000515154"/>
    </source>
</evidence>
<dbReference type="GO" id="GO:0005634">
    <property type="term" value="C:nucleus"/>
    <property type="evidence" value="ECO:0007669"/>
    <property type="project" value="UniProtKB-SubCell"/>
</dbReference>
<keyword evidence="11" id="KW-0472">Membrane</keyword>
<comment type="subcellular location">
    <subcellularLocation>
        <location evidence="2">Cell membrane</location>
        <topology evidence="2">Peripheral membrane protein</topology>
        <orientation evidence="2">Cytoplasmic side</orientation>
    </subcellularLocation>
    <subcellularLocation>
        <location evidence="3">Cytoplasm</location>
    </subcellularLocation>
    <subcellularLocation>
        <location evidence="1">Nucleus</location>
    </subcellularLocation>
</comment>
<dbReference type="CDD" id="cd10387">
    <property type="entry name" value="SH2_SOCS6"/>
    <property type="match status" value="1"/>
</dbReference>
<comment type="function">
    <text evidence="13">Substrate-recognition component of a cullin-5-RING E3 ubiquitin-protein ligase complex (ECS complex, also named CRL5 complex), which mediates the ubiquitination and subsequent proteasomal degradation of target proteins, such as DAB1 and IRS1. Specifically recognizes and binds phosphorylated proteins via its SH2 domain, promoting their ubiquitination. The ECS(SOCS7) complex acts as a key regulator of reelin signaling by mediating ubiquitination and degradation of phosphorylated DAB1 in the cortical plate of the developing cerebral cortex, thereby regulating neuron positioning during cortex development. Functions in insulin signaling and glucose homeostasis through IRS1 ubiquitination and subsequent proteasomal degradation. Also inhibits prolactin, growth hormone and leptin signaling by preventing STAT3 and STAT5 activation, sequestering them in the cytoplasm and reducing their binding to DNA.</text>
</comment>
<dbReference type="FunFam" id="3.30.505.10:FF:000029">
    <property type="entry name" value="Suppressor of cytokine signaling 7"/>
    <property type="match status" value="1"/>
</dbReference>
<sequence>MMKKITWKGFRLPNSGQQQRQKSGSTSTNSSVPSPSSTSNDILSSGYHGSVNHSQSLSRLHLDDSGQESEDMVFLPADGSCTELQQQHEGNCKKRQIQMTSKKLFSASLNSPYSQNMPTSSTVNSTSTESFCSSTSNSTLTNTNVISTMKSPEVTHSSSSNALSSNISSSVSSYSLSSPTYCPSNGGSSPTSMQSQHYQIDMLQSHRHHSHHPNKEDNSLLIVPMVEQVGVPPKQRKEKKNLLRNLRRCFTPTLHRKVSGSHEHLPNNSSLTPAPAVSRKGVVSEHIKGCQPVTGGNTSGRKLTHKPLSLVRERLARGPSCNSSGATPNAGNSNADKNSSDCCNLQNSTLTKINEMHLYSASDGTIHDNCKTGNCKTKDISRFQKKLLEDYISGDSATTCINPFRGSSSSRSTQQKSLTNSGVSENNTENRRLSMTCEQFAQALNERPSHTTWDRCPPTDRQDSETADKCNPYESCTDPPGSCSSLLPHYDAVRLDSPKIGSLTEELFRLSKFGWYWGPITRVEAEQKLLNQPDGAFLVRDSSDERYLLSLSFRSYGKTLHTRIEHCNGMFSFYAQPDTEGYPSIVDLIEHSMSDSEQKTRIICYYRYWLPGSPSFPVRLTKPVSRFTQVRSLQYLCRFVIRQYTRFDHIQQLPLPNSIKGWIEENQY</sequence>
<dbReference type="GO" id="GO:0005886">
    <property type="term" value="C:plasma membrane"/>
    <property type="evidence" value="ECO:0007669"/>
    <property type="project" value="UniProtKB-SubCell"/>
</dbReference>
<organism evidence="16 17">
    <name type="scientific">Octopus sinensis</name>
    <name type="common">East Asian common octopus</name>
    <dbReference type="NCBI Taxonomy" id="2607531"/>
    <lineage>
        <taxon>Eukaryota</taxon>
        <taxon>Metazoa</taxon>
        <taxon>Spiralia</taxon>
        <taxon>Lophotrochozoa</taxon>
        <taxon>Mollusca</taxon>
        <taxon>Cephalopoda</taxon>
        <taxon>Coleoidea</taxon>
        <taxon>Octopodiformes</taxon>
        <taxon>Octopoda</taxon>
        <taxon>Incirrata</taxon>
        <taxon>Octopodidae</taxon>
        <taxon>Octopus</taxon>
    </lineage>
</organism>
<dbReference type="InterPro" id="IPR036860">
    <property type="entry name" value="SH2_dom_sf"/>
</dbReference>
<keyword evidence="8" id="KW-0734">Signal transduction inhibitor</keyword>
<dbReference type="SMART" id="SM00252">
    <property type="entry name" value="SH2"/>
    <property type="match status" value="1"/>
</dbReference>
<evidence type="ECO:0000256" key="15">
    <source>
        <dbReference type="ARBA" id="ARBA00070642"/>
    </source>
</evidence>
<dbReference type="PROSITE" id="PS50001">
    <property type="entry name" value="SH2"/>
    <property type="match status" value="1"/>
</dbReference>
<accession>A0A6P7TDL3</accession>
<keyword evidence="9" id="KW-0833">Ubl conjugation pathway</keyword>
<keyword evidence="7" id="KW-0341">Growth regulation</keyword>
<dbReference type="KEGG" id="osn:115221627"/>
<keyword evidence="12" id="KW-0539">Nucleus</keyword>
<dbReference type="Gene3D" id="3.30.505.10">
    <property type="entry name" value="SH2 domain"/>
    <property type="match status" value="1"/>
</dbReference>
<evidence type="ECO:0000313" key="17">
    <source>
        <dbReference type="RefSeq" id="XP_029647686.1"/>
    </source>
</evidence>
<dbReference type="GO" id="GO:0016567">
    <property type="term" value="P:protein ubiquitination"/>
    <property type="evidence" value="ECO:0007669"/>
    <property type="project" value="InterPro"/>
</dbReference>
<reference evidence="17" key="1">
    <citation type="submission" date="2025-08" db="UniProtKB">
        <authorList>
            <consortium name="RefSeq"/>
        </authorList>
    </citation>
    <scope>IDENTIFICATION</scope>
</reference>
<dbReference type="InterPro" id="IPR036036">
    <property type="entry name" value="SOCS_box-like_dom_sf"/>
</dbReference>
<evidence type="ECO:0000256" key="6">
    <source>
        <dbReference type="ARBA" id="ARBA00022490"/>
    </source>
</evidence>
<evidence type="ECO:0000256" key="9">
    <source>
        <dbReference type="ARBA" id="ARBA00022786"/>
    </source>
</evidence>
<evidence type="ECO:0000256" key="13">
    <source>
        <dbReference type="ARBA" id="ARBA00059017"/>
    </source>
</evidence>
<dbReference type="GO" id="GO:0005737">
    <property type="term" value="C:cytoplasm"/>
    <property type="evidence" value="ECO:0007669"/>
    <property type="project" value="UniProtKB-SubCell"/>
</dbReference>
<evidence type="ECO:0000256" key="11">
    <source>
        <dbReference type="ARBA" id="ARBA00023136"/>
    </source>
</evidence>
<dbReference type="Pfam" id="PF00017">
    <property type="entry name" value="SH2"/>
    <property type="match status" value="1"/>
</dbReference>
<evidence type="ECO:0000256" key="8">
    <source>
        <dbReference type="ARBA" id="ARBA00022700"/>
    </source>
</evidence>
<name>A0A6P7TDL3_9MOLL</name>
<dbReference type="PRINTS" id="PR00401">
    <property type="entry name" value="SH2DOMAIN"/>
</dbReference>
<evidence type="ECO:0000256" key="12">
    <source>
        <dbReference type="ARBA" id="ARBA00023242"/>
    </source>
</evidence>
<comment type="subunit">
    <text evidence="14">Substrate-recognition component of the ECS(SOCS7) complex, composed of SOCS7, CUL5, ELOB, ELOC and RNF7/RBX2. Interacts, via the third proline-rich region, with the second SH3 domain of the adapter protein NCK1. Also interacts with GRB2, INSR, PLCG1, SORBS3/vinexin, and phosphorylated STAT3 and STAT5. Interacts with SEPT6. Interacts with phosphorylated IRS4 and PIK3R1.</text>
</comment>
<dbReference type="InterPro" id="IPR035865">
    <property type="entry name" value="SOCS6_SH2"/>
</dbReference>
<dbReference type="SMART" id="SM00969">
    <property type="entry name" value="SOCS_box"/>
    <property type="match status" value="1"/>
</dbReference>
<dbReference type="InterPro" id="IPR001496">
    <property type="entry name" value="SOCS_box"/>
</dbReference>
<protein>
    <recommendedName>
        <fullName evidence="15">Suppressor of cytokine signaling 7</fullName>
    </recommendedName>
</protein>
<dbReference type="SMART" id="SM00253">
    <property type="entry name" value="SOCS"/>
    <property type="match status" value="1"/>
</dbReference>